<dbReference type="AlphaFoldDB" id="A0A1V2DXS9"/>
<dbReference type="OrthoDB" id="658698at2"/>
<dbReference type="Gene3D" id="3.40.50.720">
    <property type="entry name" value="NAD(P)-binding Rossmann-like Domain"/>
    <property type="match status" value="1"/>
</dbReference>
<keyword evidence="6" id="KW-1185">Reference proteome</keyword>
<organism evidence="5 6">
    <name type="scientific">Marinobacter lutaoensis</name>
    <dbReference type="NCBI Taxonomy" id="135739"/>
    <lineage>
        <taxon>Bacteria</taxon>
        <taxon>Pseudomonadati</taxon>
        <taxon>Pseudomonadota</taxon>
        <taxon>Gammaproteobacteria</taxon>
        <taxon>Pseudomonadales</taxon>
        <taxon>Marinobacteraceae</taxon>
        <taxon>Marinobacter</taxon>
    </lineage>
</organism>
<dbReference type="Proteomes" id="UP000189339">
    <property type="component" value="Unassembled WGS sequence"/>
</dbReference>
<dbReference type="SUPFAM" id="SSF51735">
    <property type="entry name" value="NAD(P)-binding Rossmann-fold domains"/>
    <property type="match status" value="1"/>
</dbReference>
<sequence length="268" mass="28634">MKRQQQGRGEAAVSNNIFITGAGAGIGRETARLFAARGWSVGAADRDEAALAGLRSELPDGACQTYPLDVTDGPSVAAALADFAGQFEGRLQVLHNNAGILHVGPFETLDLAAHRATVEVNVIGAMTVLHAAFAYLKDTPGAVVVNMSSASAIYGIPDFASYSASKHAVRALTEALDIEWEPYDIRVCDLMPPFVNTSMVQANTGGSPLFERLGIRLGPEQVAEQVWAQVQEPRLHRPITGQFRALWSVARSAPSSVTRSVIKRLRSV</sequence>
<dbReference type="SMART" id="SM00822">
    <property type="entry name" value="PKS_KR"/>
    <property type="match status" value="1"/>
</dbReference>
<keyword evidence="2" id="KW-0560">Oxidoreductase</keyword>
<name>A0A1V2DXS9_9GAMM</name>
<dbReference type="GO" id="GO:0016491">
    <property type="term" value="F:oxidoreductase activity"/>
    <property type="evidence" value="ECO:0007669"/>
    <property type="project" value="UniProtKB-KW"/>
</dbReference>
<dbReference type="PANTHER" id="PTHR44196">
    <property type="entry name" value="DEHYDROGENASE/REDUCTASE SDR FAMILY MEMBER 7B"/>
    <property type="match status" value="1"/>
</dbReference>
<dbReference type="PRINTS" id="PR00081">
    <property type="entry name" value="GDHRDH"/>
</dbReference>
<gene>
    <name evidence="5" type="ORF">BTO32_01740</name>
</gene>
<dbReference type="InterPro" id="IPR057326">
    <property type="entry name" value="KR_dom"/>
</dbReference>
<evidence type="ECO:0000313" key="6">
    <source>
        <dbReference type="Proteomes" id="UP000189339"/>
    </source>
</evidence>
<dbReference type="GO" id="GO:0016020">
    <property type="term" value="C:membrane"/>
    <property type="evidence" value="ECO:0007669"/>
    <property type="project" value="TreeGrafter"/>
</dbReference>
<evidence type="ECO:0000256" key="2">
    <source>
        <dbReference type="ARBA" id="ARBA00023002"/>
    </source>
</evidence>
<comment type="similarity">
    <text evidence="1 3">Belongs to the short-chain dehydrogenases/reductases (SDR) family.</text>
</comment>
<protein>
    <submittedName>
        <fullName evidence="5">Short-chain dehydrogenase</fullName>
    </submittedName>
</protein>
<reference evidence="5 6" key="1">
    <citation type="submission" date="2016-12" db="EMBL/GenBank/DDBJ databases">
        <title>Marinobacter lutaoensis whole genome sequencing.</title>
        <authorList>
            <person name="Verma A."/>
            <person name="Krishnamurthi S."/>
        </authorList>
    </citation>
    <scope>NUCLEOTIDE SEQUENCE [LARGE SCALE GENOMIC DNA]</scope>
    <source>
        <strain evidence="5 6">T5054</strain>
    </source>
</reference>
<dbReference type="PANTHER" id="PTHR44196:SF1">
    <property type="entry name" value="DEHYDROGENASE_REDUCTASE SDR FAMILY MEMBER 7B"/>
    <property type="match status" value="1"/>
</dbReference>
<dbReference type="PRINTS" id="PR00080">
    <property type="entry name" value="SDRFAMILY"/>
</dbReference>
<feature type="domain" description="Ketoreductase" evidence="4">
    <location>
        <begin position="15"/>
        <end position="183"/>
    </location>
</feature>
<dbReference type="EMBL" id="MSCW01000001">
    <property type="protein sequence ID" value="ONF45220.1"/>
    <property type="molecule type" value="Genomic_DNA"/>
</dbReference>
<dbReference type="InterPro" id="IPR036291">
    <property type="entry name" value="NAD(P)-bd_dom_sf"/>
</dbReference>
<comment type="caution">
    <text evidence="5">The sequence shown here is derived from an EMBL/GenBank/DDBJ whole genome shotgun (WGS) entry which is preliminary data.</text>
</comment>
<dbReference type="Pfam" id="PF00106">
    <property type="entry name" value="adh_short"/>
    <property type="match status" value="1"/>
</dbReference>
<accession>A0A1V2DXS9</accession>
<evidence type="ECO:0000259" key="4">
    <source>
        <dbReference type="SMART" id="SM00822"/>
    </source>
</evidence>
<dbReference type="STRING" id="135739.BTO32_01740"/>
<dbReference type="InterPro" id="IPR002347">
    <property type="entry name" value="SDR_fam"/>
</dbReference>
<evidence type="ECO:0000313" key="5">
    <source>
        <dbReference type="EMBL" id="ONF45220.1"/>
    </source>
</evidence>
<evidence type="ECO:0000256" key="3">
    <source>
        <dbReference type="RuleBase" id="RU000363"/>
    </source>
</evidence>
<evidence type="ECO:0000256" key="1">
    <source>
        <dbReference type="ARBA" id="ARBA00006484"/>
    </source>
</evidence>
<proteinExistence type="inferred from homology"/>
<dbReference type="NCBIfam" id="NF006123">
    <property type="entry name" value="PRK08267.1"/>
    <property type="match status" value="1"/>
</dbReference>